<protein>
    <submittedName>
        <fullName evidence="3">Exo-alpha-sialidase</fullName>
    </submittedName>
</protein>
<keyword evidence="1" id="KW-1133">Transmembrane helix</keyword>
<evidence type="ECO:0000313" key="3">
    <source>
        <dbReference type="EMBL" id="MFC6284463.1"/>
    </source>
</evidence>
<dbReference type="CDD" id="cd15482">
    <property type="entry name" value="Sialidase_non-viral"/>
    <property type="match status" value="1"/>
</dbReference>
<dbReference type="Gene3D" id="2.120.10.10">
    <property type="match status" value="1"/>
</dbReference>
<dbReference type="SUPFAM" id="SSF50939">
    <property type="entry name" value="Sialidases"/>
    <property type="match status" value="1"/>
</dbReference>
<comment type="caution">
    <text evidence="3">The sequence shown here is derived from an EMBL/GenBank/DDBJ whole genome shotgun (WGS) entry which is preliminary data.</text>
</comment>
<dbReference type="PANTHER" id="PTHR43752">
    <property type="entry name" value="BNR/ASP-BOX REPEAT FAMILY PROTEIN"/>
    <property type="match status" value="1"/>
</dbReference>
<evidence type="ECO:0000313" key="4">
    <source>
        <dbReference type="Proteomes" id="UP001596270"/>
    </source>
</evidence>
<gene>
    <name evidence="3" type="ORF">ACFQND_24835</name>
</gene>
<keyword evidence="4" id="KW-1185">Reference proteome</keyword>
<dbReference type="Proteomes" id="UP001596270">
    <property type="component" value="Unassembled WGS sequence"/>
</dbReference>
<keyword evidence="1" id="KW-0812">Transmembrane</keyword>
<proteinExistence type="predicted"/>
<dbReference type="InterPro" id="IPR011040">
    <property type="entry name" value="Sialidase"/>
</dbReference>
<organism evidence="3 4">
    <name type="scientific">Polaromonas aquatica</name>
    <dbReference type="NCBI Taxonomy" id="332657"/>
    <lineage>
        <taxon>Bacteria</taxon>
        <taxon>Pseudomonadati</taxon>
        <taxon>Pseudomonadota</taxon>
        <taxon>Betaproteobacteria</taxon>
        <taxon>Burkholderiales</taxon>
        <taxon>Comamonadaceae</taxon>
        <taxon>Polaromonas</taxon>
    </lineage>
</organism>
<dbReference type="EMBL" id="JBHSRS010000084">
    <property type="protein sequence ID" value="MFC6284463.1"/>
    <property type="molecule type" value="Genomic_DNA"/>
</dbReference>
<feature type="domain" description="Sialidase" evidence="2">
    <location>
        <begin position="112"/>
        <end position="440"/>
    </location>
</feature>
<sequence>MSTSARPSMRGGRLSLGLRSLTDILAAILLLLAFAVAGWKVWSRSPAAPFASGMQVLVPPRMAPAVPSVIPLAMPPAKERSPDGRFLFDAQFVSAMPGQAVHAASMVELRDGRLRAVWFSGSREGAGDVTIQTALMDAANQHWEPERTLFNRQQLERGLWRYVKKLGNPVIARAPDGSLFLWMVNVSLGGWAGSAITWSRSVDEGVSWSLPRRLVTSPFLNISTLVKGAPAALADGQLVLPVYHEFVTKFGEVLRINPQGQVVDKIRIPGSQTSLQPVMLVAGPERAQVYMRAGQGGKLMAAGTDDAGLSWSRARATAWPNPDSALAGVVSHTGRQWLALNPTSAGRETLAVLRANVAGSLDGVSPWIVEGSGTAQTGLPLPVSDYERLLGKELKARGASEAQTQAYVASARRQLCGAQTCSQEFSYPYLLQTSDGYIHLLYTWHRTRIKHVRFDPLQAALTASPAVNHVSPAN</sequence>
<feature type="transmembrane region" description="Helical" evidence="1">
    <location>
        <begin position="21"/>
        <end position="42"/>
    </location>
</feature>
<dbReference type="RefSeq" id="WP_371438721.1">
    <property type="nucleotide sequence ID" value="NZ_JBHSRS010000084.1"/>
</dbReference>
<reference evidence="4" key="1">
    <citation type="journal article" date="2019" name="Int. J. Syst. Evol. Microbiol.">
        <title>The Global Catalogue of Microorganisms (GCM) 10K type strain sequencing project: providing services to taxonomists for standard genome sequencing and annotation.</title>
        <authorList>
            <consortium name="The Broad Institute Genomics Platform"/>
            <consortium name="The Broad Institute Genome Sequencing Center for Infectious Disease"/>
            <person name="Wu L."/>
            <person name="Ma J."/>
        </authorList>
    </citation>
    <scope>NUCLEOTIDE SEQUENCE [LARGE SCALE GENOMIC DNA]</scope>
    <source>
        <strain evidence="4">CCUG 39402</strain>
    </source>
</reference>
<evidence type="ECO:0000259" key="2">
    <source>
        <dbReference type="Pfam" id="PF13088"/>
    </source>
</evidence>
<keyword evidence="1" id="KW-0472">Membrane</keyword>
<dbReference type="Pfam" id="PF13088">
    <property type="entry name" value="BNR_2"/>
    <property type="match status" value="1"/>
</dbReference>
<evidence type="ECO:0000256" key="1">
    <source>
        <dbReference type="SAM" id="Phobius"/>
    </source>
</evidence>
<dbReference type="InterPro" id="IPR036278">
    <property type="entry name" value="Sialidase_sf"/>
</dbReference>
<accession>A0ABW1U4F1</accession>
<name>A0ABW1U4F1_9BURK</name>
<dbReference type="PANTHER" id="PTHR43752:SF2">
    <property type="entry name" value="BNR_ASP-BOX REPEAT FAMILY PROTEIN"/>
    <property type="match status" value="1"/>
</dbReference>